<proteinExistence type="predicted"/>
<evidence type="ECO:0008006" key="4">
    <source>
        <dbReference type="Google" id="ProtNLM"/>
    </source>
</evidence>
<dbReference type="Pfam" id="PF04325">
    <property type="entry name" value="DUF465"/>
    <property type="match status" value="1"/>
</dbReference>
<dbReference type="EMBL" id="FNHS01000008">
    <property type="protein sequence ID" value="SDN47565.1"/>
    <property type="molecule type" value="Genomic_DNA"/>
</dbReference>
<dbReference type="STRING" id="582672.SAMN05216360_108250"/>
<protein>
    <recommendedName>
        <fullName evidence="4">DUF465 domain-containing protein</fullName>
    </recommendedName>
</protein>
<sequence>MLSSGDERSFGPQVQMADESGENAQTDLQAELARLREEHRDLDSAIEALERSVAGDQLQIQRLKKRKLTLRDRIFHIEDAITPDIIA</sequence>
<dbReference type="InterPro" id="IPR007420">
    <property type="entry name" value="DUF465"/>
</dbReference>
<dbReference type="Gene3D" id="6.10.280.50">
    <property type="match status" value="1"/>
</dbReference>
<dbReference type="AlphaFoldDB" id="A0A1H0BPS9"/>
<name>A0A1H0BPS9_9HYPH</name>
<organism evidence="2 3">
    <name type="scientific">Methylobacterium phyllostachyos</name>
    <dbReference type="NCBI Taxonomy" id="582672"/>
    <lineage>
        <taxon>Bacteria</taxon>
        <taxon>Pseudomonadati</taxon>
        <taxon>Pseudomonadota</taxon>
        <taxon>Alphaproteobacteria</taxon>
        <taxon>Hyphomicrobiales</taxon>
        <taxon>Methylobacteriaceae</taxon>
        <taxon>Methylobacterium</taxon>
    </lineage>
</organism>
<accession>A0A1H0BPS9</accession>
<evidence type="ECO:0000313" key="2">
    <source>
        <dbReference type="EMBL" id="SDN47565.1"/>
    </source>
</evidence>
<gene>
    <name evidence="2" type="ORF">SAMN05216360_108250</name>
</gene>
<dbReference type="InterPro" id="IPR038444">
    <property type="entry name" value="DUF465_sf"/>
</dbReference>
<keyword evidence="3" id="KW-1185">Reference proteome</keyword>
<evidence type="ECO:0000313" key="3">
    <source>
        <dbReference type="Proteomes" id="UP000198704"/>
    </source>
</evidence>
<dbReference type="Proteomes" id="UP000198704">
    <property type="component" value="Unassembled WGS sequence"/>
</dbReference>
<feature type="region of interest" description="Disordered" evidence="1">
    <location>
        <begin position="1"/>
        <end position="26"/>
    </location>
</feature>
<reference evidence="3" key="1">
    <citation type="submission" date="2016-10" db="EMBL/GenBank/DDBJ databases">
        <authorList>
            <person name="Varghese N."/>
            <person name="Submissions S."/>
        </authorList>
    </citation>
    <scope>NUCLEOTIDE SEQUENCE [LARGE SCALE GENOMIC DNA]</scope>
    <source>
        <strain evidence="3">BL47</strain>
    </source>
</reference>
<evidence type="ECO:0000256" key="1">
    <source>
        <dbReference type="SAM" id="MobiDB-lite"/>
    </source>
</evidence>